<dbReference type="PRINTS" id="PR00038">
    <property type="entry name" value="HTHLUXR"/>
</dbReference>
<dbReference type="RefSeq" id="WP_150989183.1">
    <property type="nucleotide sequence ID" value="NZ_CP062804.1"/>
</dbReference>
<dbReference type="SUPFAM" id="SSF46894">
    <property type="entry name" value="C-terminal effector domain of the bipartite response regulators"/>
    <property type="match status" value="1"/>
</dbReference>
<organism evidence="4 5">
    <name type="scientific">Cupriavidus basilensis</name>
    <dbReference type="NCBI Taxonomy" id="68895"/>
    <lineage>
        <taxon>Bacteria</taxon>
        <taxon>Pseudomonadati</taxon>
        <taxon>Pseudomonadota</taxon>
        <taxon>Betaproteobacteria</taxon>
        <taxon>Burkholderiales</taxon>
        <taxon>Burkholderiaceae</taxon>
        <taxon>Cupriavidus</taxon>
    </lineage>
</organism>
<evidence type="ECO:0000259" key="3">
    <source>
        <dbReference type="PROSITE" id="PS50043"/>
    </source>
</evidence>
<name>A0A643FQJ9_9BURK</name>
<dbReference type="GO" id="GO:0006355">
    <property type="term" value="P:regulation of DNA-templated transcription"/>
    <property type="evidence" value="ECO:0007669"/>
    <property type="project" value="InterPro"/>
</dbReference>
<dbReference type="InterPro" id="IPR036388">
    <property type="entry name" value="WH-like_DNA-bd_sf"/>
</dbReference>
<proteinExistence type="predicted"/>
<reference evidence="4 5" key="1">
    <citation type="submission" date="2020-10" db="EMBL/GenBank/DDBJ databases">
        <title>Complete genome sequence of Cupriavidus basilensis CCUG 49340T.</title>
        <authorList>
            <person name="Salva-Serra F."/>
            <person name="Donoso R.A."/>
            <person name="Cho K.H."/>
            <person name="Yoo J.A."/>
            <person name="Lee K."/>
            <person name="Yoon S.-H."/>
            <person name="Perez-Pantoja D."/>
            <person name="Moore E.R.B."/>
        </authorList>
    </citation>
    <scope>NUCLEOTIDE SEQUENCE [LARGE SCALE GENOMIC DNA]</scope>
    <source>
        <strain evidence="5">CCUG 49340</strain>
    </source>
</reference>
<sequence>MATILLIEPHPLLRLGLRHLLTQAGLHGDLVDIDPGTLPYPAEWLCHADLMIYGLSPDPASSWQELDQACQILMPKRVLVLSEQILSPQNGATMPDSVRGLLSKACSADMLDAAIRLVLADGECFPARAQAARADASPVPWPSIPARPSPATLHLHAGPTQADGERDAAAHAARHLPGDAPPEPETPSAGSHLLNITERQYEVLALLARGYPIKTVSRLLNISVATAKTHACTLYQRLHVRNKGEAVYVALQRGAKLSWPGPATAAVPVRGAGLSPVELAGACQAA</sequence>
<dbReference type="AlphaFoldDB" id="A0A643FQJ9"/>
<keyword evidence="1" id="KW-0238">DNA-binding</keyword>
<evidence type="ECO:0000256" key="2">
    <source>
        <dbReference type="SAM" id="MobiDB-lite"/>
    </source>
</evidence>
<evidence type="ECO:0000313" key="5">
    <source>
        <dbReference type="Proteomes" id="UP000397656"/>
    </source>
</evidence>
<dbReference type="GeneID" id="98403405"/>
<dbReference type="SMART" id="SM00421">
    <property type="entry name" value="HTH_LUXR"/>
    <property type="match status" value="1"/>
</dbReference>
<dbReference type="GO" id="GO:0003677">
    <property type="term" value="F:DNA binding"/>
    <property type="evidence" value="ECO:0007669"/>
    <property type="project" value="UniProtKB-KW"/>
</dbReference>
<dbReference type="Proteomes" id="UP000397656">
    <property type="component" value="Chromosome 2"/>
</dbReference>
<dbReference type="InterPro" id="IPR039420">
    <property type="entry name" value="WalR-like"/>
</dbReference>
<dbReference type="Gene3D" id="1.10.10.10">
    <property type="entry name" value="Winged helix-like DNA-binding domain superfamily/Winged helix DNA-binding domain"/>
    <property type="match status" value="1"/>
</dbReference>
<evidence type="ECO:0000256" key="1">
    <source>
        <dbReference type="ARBA" id="ARBA00023125"/>
    </source>
</evidence>
<dbReference type="InterPro" id="IPR011006">
    <property type="entry name" value="CheY-like_superfamily"/>
</dbReference>
<dbReference type="SUPFAM" id="SSF52172">
    <property type="entry name" value="CheY-like"/>
    <property type="match status" value="1"/>
</dbReference>
<accession>A0A643FQJ9</accession>
<protein>
    <submittedName>
        <fullName evidence="4">Response regulator transcription factor</fullName>
    </submittedName>
</protein>
<dbReference type="InterPro" id="IPR000792">
    <property type="entry name" value="Tscrpt_reg_LuxR_C"/>
</dbReference>
<dbReference type="EMBL" id="CP062804">
    <property type="protein sequence ID" value="QOT79978.1"/>
    <property type="molecule type" value="Genomic_DNA"/>
</dbReference>
<dbReference type="CDD" id="cd06170">
    <property type="entry name" value="LuxR_C_like"/>
    <property type="match status" value="1"/>
</dbReference>
<feature type="region of interest" description="Disordered" evidence="2">
    <location>
        <begin position="136"/>
        <end position="190"/>
    </location>
</feature>
<dbReference type="PANTHER" id="PTHR43214">
    <property type="entry name" value="TWO-COMPONENT RESPONSE REGULATOR"/>
    <property type="match status" value="1"/>
</dbReference>
<dbReference type="Pfam" id="PF00196">
    <property type="entry name" value="GerE"/>
    <property type="match status" value="1"/>
</dbReference>
<feature type="compositionally biased region" description="Pro residues" evidence="2">
    <location>
        <begin position="139"/>
        <end position="148"/>
    </location>
</feature>
<dbReference type="PROSITE" id="PS50043">
    <property type="entry name" value="HTH_LUXR_2"/>
    <property type="match status" value="1"/>
</dbReference>
<dbReference type="InterPro" id="IPR016032">
    <property type="entry name" value="Sig_transdc_resp-reg_C-effctor"/>
</dbReference>
<evidence type="ECO:0000313" key="4">
    <source>
        <dbReference type="EMBL" id="QOT79978.1"/>
    </source>
</evidence>
<feature type="domain" description="HTH luxR-type" evidence="3">
    <location>
        <begin position="189"/>
        <end position="254"/>
    </location>
</feature>
<gene>
    <name evidence="4" type="ORF">F7R26_020985</name>
</gene>